<dbReference type="STRING" id="1856638.A9Q68_04055"/>
<sequence>MKLKRKTRFARIGAPITIEIGKNEKVLLRNGQEIEIPLADNGTEIRLRQRFSPKMAVKENDSFVIVDKPKTVLIFWFIIVLIIASHLLLPFDSDLLWWLSIIGIVLVIISFILPKYELQDSKKTLS</sequence>
<dbReference type="Proteomes" id="UP000182015">
    <property type="component" value="Unassembled WGS sequence"/>
</dbReference>
<gene>
    <name evidence="2" type="ORF">A9Q68_04055</name>
</gene>
<keyword evidence="1" id="KW-0472">Membrane</keyword>
<dbReference type="EMBL" id="LZDD01000001">
    <property type="protein sequence ID" value="OJF72728.1"/>
    <property type="molecule type" value="Genomic_DNA"/>
</dbReference>
<evidence type="ECO:0000256" key="1">
    <source>
        <dbReference type="SAM" id="Phobius"/>
    </source>
</evidence>
<feature type="transmembrane region" description="Helical" evidence="1">
    <location>
        <begin position="95"/>
        <end position="113"/>
    </location>
</feature>
<dbReference type="OrthoDB" id="2224794at2"/>
<proteinExistence type="predicted"/>
<dbReference type="RefSeq" id="WP_071793411.1">
    <property type="nucleotide sequence ID" value="NZ_LZDD01000001.1"/>
</dbReference>
<reference evidence="3" key="1">
    <citation type="submission" date="2016-06" db="EMBL/GenBank/DDBJ databases">
        <authorList>
            <person name="de Vries S.P.W."/>
            <person name="Hadjirin N.F."/>
            <person name="Lay E.M."/>
            <person name="Zadoks R.N."/>
            <person name="Peacock S.J."/>
            <person name="Parkhill J."/>
            <person name="Grant A.J."/>
            <person name="Mcdougall S."/>
            <person name="Holmes M.A."/>
        </authorList>
    </citation>
    <scope>NUCLEOTIDE SEQUENCE [LARGE SCALE GENOMIC DNA]</scope>
    <source>
        <strain evidence="3">NZ1587</strain>
    </source>
</reference>
<evidence type="ECO:0000313" key="2">
    <source>
        <dbReference type="EMBL" id="OJF72728.1"/>
    </source>
</evidence>
<feature type="transmembrane region" description="Helical" evidence="1">
    <location>
        <begin position="72"/>
        <end position="89"/>
    </location>
</feature>
<keyword evidence="1" id="KW-1133">Transmembrane helix</keyword>
<evidence type="ECO:0000313" key="3">
    <source>
        <dbReference type="Proteomes" id="UP000182015"/>
    </source>
</evidence>
<organism evidence="2 3">
    <name type="scientific">Streptococcus bovimastitidis</name>
    <dbReference type="NCBI Taxonomy" id="1856638"/>
    <lineage>
        <taxon>Bacteria</taxon>
        <taxon>Bacillati</taxon>
        <taxon>Bacillota</taxon>
        <taxon>Bacilli</taxon>
        <taxon>Lactobacillales</taxon>
        <taxon>Streptococcaceae</taxon>
        <taxon>Streptococcus</taxon>
    </lineage>
</organism>
<keyword evidence="1" id="KW-0812">Transmembrane</keyword>
<protein>
    <submittedName>
        <fullName evidence="2">Uncharacterized protein</fullName>
    </submittedName>
</protein>
<keyword evidence="3" id="KW-1185">Reference proteome</keyword>
<accession>A0A1L8MPP4</accession>
<name>A0A1L8MPP4_9STRE</name>
<comment type="caution">
    <text evidence="2">The sequence shown here is derived from an EMBL/GenBank/DDBJ whole genome shotgun (WGS) entry which is preliminary data.</text>
</comment>
<dbReference type="AlphaFoldDB" id="A0A1L8MPP4"/>